<dbReference type="Pfam" id="PF10571">
    <property type="entry name" value="UPF0547"/>
    <property type="match status" value="1"/>
</dbReference>
<accession>A0A8J5JVK2</accession>
<feature type="domain" description="UPF0547" evidence="4">
    <location>
        <begin position="12"/>
        <end position="34"/>
    </location>
</feature>
<evidence type="ECO:0000256" key="1">
    <source>
        <dbReference type="ARBA" id="ARBA00008336"/>
    </source>
</evidence>
<evidence type="ECO:0000259" key="4">
    <source>
        <dbReference type="Pfam" id="PF10571"/>
    </source>
</evidence>
<comment type="caution">
    <text evidence="5">The sequence shown here is derived from an EMBL/GenBank/DDBJ whole genome shotgun (WGS) entry which is preliminary data.</text>
</comment>
<evidence type="ECO:0000313" key="6">
    <source>
        <dbReference type="Proteomes" id="UP000747542"/>
    </source>
</evidence>
<evidence type="ECO:0000256" key="2">
    <source>
        <dbReference type="ARBA" id="ARBA00023054"/>
    </source>
</evidence>
<proteinExistence type="inferred from homology"/>
<gene>
    <name evidence="5" type="ORF">Hamer_G024934</name>
</gene>
<dbReference type="PANTHER" id="PTHR31101">
    <property type="entry name" value="UPF0547 PROTEIN C16ORF87"/>
    <property type="match status" value="1"/>
</dbReference>
<dbReference type="Proteomes" id="UP000747542">
    <property type="component" value="Unassembled WGS sequence"/>
</dbReference>
<dbReference type="EMBL" id="JAHLQT010024418">
    <property type="protein sequence ID" value="KAG7165257.1"/>
    <property type="molecule type" value="Genomic_DNA"/>
</dbReference>
<reference evidence="5" key="1">
    <citation type="journal article" date="2021" name="Sci. Adv.">
        <title>The American lobster genome reveals insights on longevity, neural, and immune adaptations.</title>
        <authorList>
            <person name="Polinski J.M."/>
            <person name="Zimin A.V."/>
            <person name="Clark K.F."/>
            <person name="Kohn A.B."/>
            <person name="Sadowski N."/>
            <person name="Timp W."/>
            <person name="Ptitsyn A."/>
            <person name="Khanna P."/>
            <person name="Romanova D.Y."/>
            <person name="Williams P."/>
            <person name="Greenwood S.J."/>
            <person name="Moroz L.L."/>
            <person name="Walt D.R."/>
            <person name="Bodnar A.G."/>
        </authorList>
    </citation>
    <scope>NUCLEOTIDE SEQUENCE</scope>
    <source>
        <strain evidence="5">GMGI-L3</strain>
    </source>
</reference>
<organism evidence="5 6">
    <name type="scientific">Homarus americanus</name>
    <name type="common">American lobster</name>
    <dbReference type="NCBI Taxonomy" id="6706"/>
    <lineage>
        <taxon>Eukaryota</taxon>
        <taxon>Metazoa</taxon>
        <taxon>Ecdysozoa</taxon>
        <taxon>Arthropoda</taxon>
        <taxon>Crustacea</taxon>
        <taxon>Multicrustacea</taxon>
        <taxon>Malacostraca</taxon>
        <taxon>Eumalacostraca</taxon>
        <taxon>Eucarida</taxon>
        <taxon>Decapoda</taxon>
        <taxon>Pleocyemata</taxon>
        <taxon>Astacidea</taxon>
        <taxon>Nephropoidea</taxon>
        <taxon>Nephropidae</taxon>
        <taxon>Homarus</taxon>
    </lineage>
</organism>
<protein>
    <recommendedName>
        <fullName evidence="4">UPF0547 domain-containing protein</fullName>
    </recommendedName>
</protein>
<dbReference type="InterPro" id="IPR040246">
    <property type="entry name" value="C16orf87-like"/>
</dbReference>
<feature type="compositionally biased region" description="Basic and acidic residues" evidence="3">
    <location>
        <begin position="93"/>
        <end position="107"/>
    </location>
</feature>
<evidence type="ECO:0000256" key="3">
    <source>
        <dbReference type="SAM" id="MobiDB-lite"/>
    </source>
</evidence>
<feature type="region of interest" description="Disordered" evidence="3">
    <location>
        <begin position="36"/>
        <end position="144"/>
    </location>
</feature>
<keyword evidence="2" id="KW-0175">Coiled coil</keyword>
<dbReference type="InterPro" id="IPR018886">
    <property type="entry name" value="UPF0547"/>
</dbReference>
<feature type="compositionally biased region" description="Low complexity" evidence="3">
    <location>
        <begin position="65"/>
        <end position="83"/>
    </location>
</feature>
<evidence type="ECO:0000313" key="5">
    <source>
        <dbReference type="EMBL" id="KAG7165257.1"/>
    </source>
</evidence>
<sequence length="194" mass="21946">MPPKGVSKAVNKKCPECKKQVPVATKHCHCGHQFFEERRRSTTSNPSEVEDLEDNTLKDMKPSRGVATSSSVSGMMAMASSVGKGELGSPAPEGKRRSERVKREKPNFYDALEYENQMRKARKERQKEEPPNPTGRVKRERKVKNNSEPVSVAIYRYNKVSINFIGRRGVSQKVNAHIESRRAEQVIYFHGVGM</sequence>
<dbReference type="AlphaFoldDB" id="A0A8J5JVK2"/>
<keyword evidence="6" id="KW-1185">Reference proteome</keyword>
<comment type="similarity">
    <text evidence="1">Belongs to the UPF0547 family.</text>
</comment>
<name>A0A8J5JVK2_HOMAM</name>